<evidence type="ECO:0000259" key="6">
    <source>
        <dbReference type="Pfam" id="PF00703"/>
    </source>
</evidence>
<evidence type="ECO:0000256" key="5">
    <source>
        <dbReference type="ARBA" id="ARBA00023295"/>
    </source>
</evidence>
<dbReference type="PANTHER" id="PTHR43730">
    <property type="entry name" value="BETA-MANNOSIDASE"/>
    <property type="match status" value="1"/>
</dbReference>
<dbReference type="InterPro" id="IPR050887">
    <property type="entry name" value="Beta-mannosidase_GH2"/>
</dbReference>
<name>A0A9X4LRF4_9BURK</name>
<dbReference type="GO" id="GO:0005975">
    <property type="term" value="P:carbohydrate metabolic process"/>
    <property type="evidence" value="ECO:0007669"/>
    <property type="project" value="InterPro"/>
</dbReference>
<feature type="domain" description="Glycoside hydrolase family 2 immunoglobulin-like beta-sandwich" evidence="6">
    <location>
        <begin position="193"/>
        <end position="295"/>
    </location>
</feature>
<sequence length="826" mass="89990">MIDLHDGWQLAEAPEGIDGPALAALPDAAWLPAGVPGTAHGALLAAGRIPDPFVGCNEAEVGWVGERRWAWRLGFDAGELAAREELVFEGLDTYCTAWLNGARLFDGDNMFLPRRADVRAQLRPGRNELLLCFEPALARARAVEAVHGERARWNGDSARLHARKAQYHFGWDWGPELIVSGPWRAVRRCSWSARIDELQCRSRIDGRRATLQVAADLQGAAAGQRCSFELLDPEGHRVAAATAAAADVARATLAVADARLWWPRGLGAQPLYTLVARLLDGDRVLAESRRRIGLRTLRLVQEAVDGEAGRSFHFEVNGQALFAGGANWIPDDNLLERITPARYRERVAQAAAANMNMLRVWGGGIYEHEAFYEACDEAGILVWQDFMFACGLYPANAGFLASVCAEAEAAVKRLRHHACLALWCGNNEDYMLAESVGLAGPGVPAERFEARAIYEGLLPEVCAALDPDRGYWPGSPFTPGDGVKSSDATIGDRHSWEVWHQQMLPYQNYGDVQARFVSEFGMQSHPSLALLESVLPQAERFPESRTMQWHNKAGSAAGPDGHRRLAVYLADNLRVGSTLADHVYATQFVQAEAMRVAYQDFRRRWQAPGARAVGGALVWQLNDCWPATSWALIDSAGTAKPAWHTVRRALAPLAVALRLEAGQARLAVMNGAAAGRALSLRLRVFAMDGRELAGARLALDVPACASLETTQPLPAWSEPVAAELCAFEAGDGRELARDCAWTEPFRFYRLGGARIDIRRDGQALLIGCDQPVKGLWLQGADLADNFIDLVPGAPRRVEVAGALPQQLQAVALDHAGRVLPLLGQGG</sequence>
<evidence type="ECO:0000313" key="9">
    <source>
        <dbReference type="Proteomes" id="UP001152766"/>
    </source>
</evidence>
<evidence type="ECO:0000313" key="8">
    <source>
        <dbReference type="EMBL" id="MDG0865148.1"/>
    </source>
</evidence>
<feature type="domain" description="Beta-mannosidase-like galactose-binding" evidence="7">
    <location>
        <begin position="26"/>
        <end position="184"/>
    </location>
</feature>
<dbReference type="AlphaFoldDB" id="A0A9X4LRF4"/>
<dbReference type="SUPFAM" id="SSF49785">
    <property type="entry name" value="Galactose-binding domain-like"/>
    <property type="match status" value="1"/>
</dbReference>
<reference evidence="8" key="1">
    <citation type="submission" date="2019-02" db="EMBL/GenBank/DDBJ databases">
        <title>Draft genome of the type strain Pelomonas aquatica CCUG 52575T.</title>
        <authorList>
            <person name="Gomila M."/>
            <person name="Lalucat J."/>
        </authorList>
    </citation>
    <scope>NUCLEOTIDE SEQUENCE</scope>
    <source>
        <strain evidence="8">CCUG 52575</strain>
    </source>
</reference>
<dbReference type="Gene3D" id="2.60.120.260">
    <property type="entry name" value="Galactose-binding domain-like"/>
    <property type="match status" value="1"/>
</dbReference>
<gene>
    <name evidence="8" type="ORF">EXJ73_22050</name>
</gene>
<dbReference type="SUPFAM" id="SSF51445">
    <property type="entry name" value="(Trans)glycosidases"/>
    <property type="match status" value="1"/>
</dbReference>
<dbReference type="InterPro" id="IPR017853">
    <property type="entry name" value="GH"/>
</dbReference>
<dbReference type="RefSeq" id="WP_268154240.1">
    <property type="nucleotide sequence ID" value="NZ_JAPPUW010000033.1"/>
</dbReference>
<comment type="similarity">
    <text evidence="2">Belongs to the glycosyl hydrolase 2 family.</text>
</comment>
<dbReference type="PANTHER" id="PTHR43730:SF1">
    <property type="entry name" value="BETA-MANNOSIDASE"/>
    <property type="match status" value="1"/>
</dbReference>
<organism evidence="8 9">
    <name type="scientific">Pelomonas aquatica</name>
    <dbReference type="NCBI Taxonomy" id="431058"/>
    <lineage>
        <taxon>Bacteria</taxon>
        <taxon>Pseudomonadati</taxon>
        <taxon>Pseudomonadota</taxon>
        <taxon>Betaproteobacteria</taxon>
        <taxon>Burkholderiales</taxon>
        <taxon>Sphaerotilaceae</taxon>
        <taxon>Roseateles</taxon>
    </lineage>
</organism>
<protein>
    <recommendedName>
        <fullName evidence="3">beta-mannosidase</fullName>
        <ecNumber evidence="3">3.2.1.25</ecNumber>
    </recommendedName>
</protein>
<evidence type="ECO:0000256" key="2">
    <source>
        <dbReference type="ARBA" id="ARBA00007401"/>
    </source>
</evidence>
<dbReference type="FunFam" id="3.20.20.80:FF:000050">
    <property type="entry name" value="Beta-mannosidase B"/>
    <property type="match status" value="1"/>
</dbReference>
<evidence type="ECO:0000256" key="4">
    <source>
        <dbReference type="ARBA" id="ARBA00022801"/>
    </source>
</evidence>
<dbReference type="InterPro" id="IPR054593">
    <property type="entry name" value="Beta-mannosidase-like_N2"/>
</dbReference>
<evidence type="ECO:0000256" key="3">
    <source>
        <dbReference type="ARBA" id="ARBA00012754"/>
    </source>
</evidence>
<proteinExistence type="inferred from homology"/>
<dbReference type="InterPro" id="IPR006102">
    <property type="entry name" value="Ig-like_GH2"/>
</dbReference>
<evidence type="ECO:0000256" key="1">
    <source>
        <dbReference type="ARBA" id="ARBA00000829"/>
    </source>
</evidence>
<dbReference type="GO" id="GO:0006516">
    <property type="term" value="P:glycoprotein catabolic process"/>
    <property type="evidence" value="ECO:0007669"/>
    <property type="project" value="TreeGrafter"/>
</dbReference>
<dbReference type="EMBL" id="SGUG01000054">
    <property type="protein sequence ID" value="MDG0865148.1"/>
    <property type="molecule type" value="Genomic_DNA"/>
</dbReference>
<dbReference type="Gene3D" id="3.20.20.80">
    <property type="entry name" value="Glycosidases"/>
    <property type="match status" value="1"/>
</dbReference>
<dbReference type="GO" id="GO:0004567">
    <property type="term" value="F:beta-mannosidase activity"/>
    <property type="evidence" value="ECO:0007669"/>
    <property type="project" value="UniProtKB-EC"/>
</dbReference>
<dbReference type="Proteomes" id="UP001152766">
    <property type="component" value="Unassembled WGS sequence"/>
</dbReference>
<dbReference type="SUPFAM" id="SSF49303">
    <property type="entry name" value="beta-Galactosidase/glucuronidase domain"/>
    <property type="match status" value="2"/>
</dbReference>
<dbReference type="Gene3D" id="2.60.40.10">
    <property type="entry name" value="Immunoglobulins"/>
    <property type="match status" value="1"/>
</dbReference>
<comment type="caution">
    <text evidence="8">The sequence shown here is derived from an EMBL/GenBank/DDBJ whole genome shotgun (WGS) entry which is preliminary data.</text>
</comment>
<comment type="catalytic activity">
    <reaction evidence="1">
        <text>Hydrolysis of terminal, non-reducing beta-D-mannose residues in beta-D-mannosides.</text>
        <dbReference type="EC" id="3.2.1.25"/>
    </reaction>
</comment>
<dbReference type="InterPro" id="IPR013783">
    <property type="entry name" value="Ig-like_fold"/>
</dbReference>
<dbReference type="EC" id="3.2.1.25" evidence="3"/>
<accession>A0A9X4LRF4</accession>
<keyword evidence="4 8" id="KW-0378">Hydrolase</keyword>
<keyword evidence="9" id="KW-1185">Reference proteome</keyword>
<dbReference type="Pfam" id="PF22666">
    <property type="entry name" value="Glyco_hydro_2_N2"/>
    <property type="match status" value="1"/>
</dbReference>
<evidence type="ECO:0000259" key="7">
    <source>
        <dbReference type="Pfam" id="PF22666"/>
    </source>
</evidence>
<dbReference type="Pfam" id="PF00703">
    <property type="entry name" value="Glyco_hydro_2"/>
    <property type="match status" value="1"/>
</dbReference>
<keyword evidence="5" id="KW-0326">Glycosidase</keyword>
<dbReference type="InterPro" id="IPR036156">
    <property type="entry name" value="Beta-gal/glucu_dom_sf"/>
</dbReference>
<dbReference type="InterPro" id="IPR008979">
    <property type="entry name" value="Galactose-bd-like_sf"/>
</dbReference>